<name>A0A4R4JJP4_9GAMM</name>
<evidence type="ECO:0000313" key="2">
    <source>
        <dbReference type="Proteomes" id="UP000295598"/>
    </source>
</evidence>
<dbReference type="Proteomes" id="UP000295598">
    <property type="component" value="Unassembled WGS sequence"/>
</dbReference>
<gene>
    <name evidence="1" type="ORF">C5467_15015</name>
</gene>
<reference evidence="1 2" key="1">
    <citation type="journal article" date="2019" name="Int. J. Syst. Evol. Microbiol.">
        <title>Photorhabdus khanii subsp. guanajuatensis subsp. nov., isolated from Heterorhabditis atacamensis, and Photorhabdus luminescens subsp. mexicana subsp. nov., isolated from Heterorhabditis mexicana entomopathogenic nematodes.</title>
        <authorList>
            <person name="Machado R.A.R."/>
            <person name="Bruno P."/>
            <person name="Arce C.C.M."/>
            <person name="Liechti N."/>
            <person name="Kohler A."/>
            <person name="Bernal J."/>
            <person name="Bruggmann R."/>
            <person name="Turlings T.C.J."/>
        </authorList>
    </citation>
    <scope>NUCLEOTIDE SEQUENCE [LARGE SCALE GENOMIC DNA]</scope>
    <source>
        <strain evidence="1 2">MEX20-17</strain>
    </source>
</reference>
<comment type="caution">
    <text evidence="1">The sequence shown here is derived from an EMBL/GenBank/DDBJ whole genome shotgun (WGS) entry which is preliminary data.</text>
</comment>
<dbReference type="EMBL" id="PUJY01000025">
    <property type="protein sequence ID" value="TDB53631.1"/>
    <property type="molecule type" value="Genomic_DNA"/>
</dbReference>
<organism evidence="1 2">
    <name type="scientific">Photorhabdus khanii subsp. guanajuatensis</name>
    <dbReference type="NCBI Taxonomy" id="2100166"/>
    <lineage>
        <taxon>Bacteria</taxon>
        <taxon>Pseudomonadati</taxon>
        <taxon>Pseudomonadota</taxon>
        <taxon>Gammaproteobacteria</taxon>
        <taxon>Enterobacterales</taxon>
        <taxon>Morganellaceae</taxon>
        <taxon>Photorhabdus</taxon>
    </lineage>
</organism>
<dbReference type="AlphaFoldDB" id="A0A4R4JJP4"/>
<proteinExistence type="predicted"/>
<sequence length="66" mass="7506">MYCIFLTIEPDYIKLNLILLGLWPKNADKKVYPGGQQNNLTIIVGWKINVYTTNSLTDQVLMNTGC</sequence>
<protein>
    <submittedName>
        <fullName evidence="1">Uncharacterized protein</fullName>
    </submittedName>
</protein>
<accession>A0A4R4JJP4</accession>
<evidence type="ECO:0000313" key="1">
    <source>
        <dbReference type="EMBL" id="TDB53631.1"/>
    </source>
</evidence>